<dbReference type="STRING" id="1123237.Salmuc_03346"/>
<dbReference type="eggNOG" id="ENOG5033CJD">
    <property type="taxonomic scope" value="Bacteria"/>
</dbReference>
<gene>
    <name evidence="2" type="ORF">Salmuc_03346</name>
</gene>
<reference evidence="3" key="1">
    <citation type="journal article" date="2014" name="Stand. Genomic Sci.">
        <title>Genome sequence of the exopolysaccharide-producing Salipiger mucosus type strain (DSM 16094(T)), a moderately halophilic member of the Roseobacter clade.</title>
        <authorList>
            <person name="Riedel T."/>
            <person name="Spring S."/>
            <person name="Fiebig A."/>
            <person name="Petersen J."/>
            <person name="Kyrpides N.C."/>
            <person name="Goker M."/>
            <person name="Klenk H.P."/>
        </authorList>
    </citation>
    <scope>NUCLEOTIDE SEQUENCE [LARGE SCALE GENOMIC DNA]</scope>
    <source>
        <strain evidence="3">DSM 16094</strain>
    </source>
</reference>
<organism evidence="2 3">
    <name type="scientific">Salipiger mucosus DSM 16094</name>
    <dbReference type="NCBI Taxonomy" id="1123237"/>
    <lineage>
        <taxon>Bacteria</taxon>
        <taxon>Pseudomonadati</taxon>
        <taxon>Pseudomonadota</taxon>
        <taxon>Alphaproteobacteria</taxon>
        <taxon>Rhodobacterales</taxon>
        <taxon>Roseobacteraceae</taxon>
        <taxon>Salipiger</taxon>
    </lineage>
</organism>
<sequence>MFLSQSFDQMFKTVQSGPFGGGHGEKMWRSVLSQEYAKAVAESGDTGIAQSISGMMRAYDNTSGAD</sequence>
<comment type="caution">
    <text evidence="2">The sequence shown here is derived from an EMBL/GenBank/DDBJ whole genome shotgun (WGS) entry which is preliminary data.</text>
</comment>
<evidence type="ECO:0000313" key="2">
    <source>
        <dbReference type="EMBL" id="EPX78024.1"/>
    </source>
</evidence>
<dbReference type="InterPro" id="IPR019301">
    <property type="entry name" value="Flagellar_prot_FlgJ_N"/>
</dbReference>
<name>S9RVL8_9RHOB</name>
<dbReference type="Proteomes" id="UP000015347">
    <property type="component" value="Unassembled WGS sequence"/>
</dbReference>
<evidence type="ECO:0000259" key="1">
    <source>
        <dbReference type="Pfam" id="PF10135"/>
    </source>
</evidence>
<protein>
    <recommendedName>
        <fullName evidence="1">Flagellar protein FlgJ N-terminal domain-containing protein</fullName>
    </recommendedName>
</protein>
<keyword evidence="3" id="KW-1185">Reference proteome</keyword>
<dbReference type="AlphaFoldDB" id="S9RVL8"/>
<proteinExistence type="predicted"/>
<evidence type="ECO:0000313" key="3">
    <source>
        <dbReference type="Proteomes" id="UP000015347"/>
    </source>
</evidence>
<accession>S9RVL8</accession>
<dbReference type="EMBL" id="APVH01000042">
    <property type="protein sequence ID" value="EPX78024.1"/>
    <property type="molecule type" value="Genomic_DNA"/>
</dbReference>
<dbReference type="Pfam" id="PF10135">
    <property type="entry name" value="Rod-binding"/>
    <property type="match status" value="1"/>
</dbReference>
<feature type="domain" description="Flagellar protein FlgJ N-terminal" evidence="1">
    <location>
        <begin position="9"/>
        <end position="52"/>
    </location>
</feature>
<dbReference type="HOGENOM" id="CLU_2828730_0_0_5"/>